<accession>A0A1I0QS31</accession>
<evidence type="ECO:0000259" key="1">
    <source>
        <dbReference type="Pfam" id="PF12697"/>
    </source>
</evidence>
<dbReference type="FunFam" id="3.40.50.1820:FF:000503">
    <property type="entry name" value="Alpha/beta fold hydrolase"/>
    <property type="match status" value="1"/>
</dbReference>
<dbReference type="InterPro" id="IPR000073">
    <property type="entry name" value="AB_hydrolase_1"/>
</dbReference>
<dbReference type="Gene3D" id="3.40.50.1820">
    <property type="entry name" value="alpha/beta hydrolase"/>
    <property type="match status" value="1"/>
</dbReference>
<keyword evidence="3" id="KW-1185">Reference proteome</keyword>
<organism evidence="2 3">
    <name type="scientific">Halobacterium jilantaiense</name>
    <dbReference type="NCBI Taxonomy" id="355548"/>
    <lineage>
        <taxon>Archaea</taxon>
        <taxon>Methanobacteriati</taxon>
        <taxon>Methanobacteriota</taxon>
        <taxon>Stenosarchaea group</taxon>
        <taxon>Halobacteria</taxon>
        <taxon>Halobacteriales</taxon>
        <taxon>Halobacteriaceae</taxon>
        <taxon>Halobacterium</taxon>
    </lineage>
</organism>
<proteinExistence type="predicted"/>
<reference evidence="2 3" key="1">
    <citation type="submission" date="2016-10" db="EMBL/GenBank/DDBJ databases">
        <authorList>
            <person name="de Groot N.N."/>
        </authorList>
    </citation>
    <scope>NUCLEOTIDE SEQUENCE [LARGE SCALE GENOMIC DNA]</scope>
    <source>
        <strain evidence="2 3">CGMCC 1.5337</strain>
    </source>
</reference>
<dbReference type="AlphaFoldDB" id="A0A1I0QS31"/>
<dbReference type="PANTHER" id="PTHR43265:SF1">
    <property type="entry name" value="ESTERASE ESTD"/>
    <property type="match status" value="1"/>
</dbReference>
<feature type="domain" description="AB hydrolase-1" evidence="1">
    <location>
        <begin position="158"/>
        <end position="397"/>
    </location>
</feature>
<dbReference type="InterPro" id="IPR053145">
    <property type="entry name" value="AB_hydrolase_Est10"/>
</dbReference>
<dbReference type="EMBL" id="FOJA01000001">
    <property type="protein sequence ID" value="SEW30105.1"/>
    <property type="molecule type" value="Genomic_DNA"/>
</dbReference>
<evidence type="ECO:0000313" key="2">
    <source>
        <dbReference type="EMBL" id="SEW30105.1"/>
    </source>
</evidence>
<dbReference type="OrthoDB" id="203477at2157"/>
<dbReference type="SUPFAM" id="SSF53474">
    <property type="entry name" value="alpha/beta-Hydrolases"/>
    <property type="match status" value="1"/>
</dbReference>
<dbReference type="Pfam" id="PF12697">
    <property type="entry name" value="Abhydrolase_6"/>
    <property type="match status" value="1"/>
</dbReference>
<dbReference type="PANTHER" id="PTHR43265">
    <property type="entry name" value="ESTERASE ESTD"/>
    <property type="match status" value="1"/>
</dbReference>
<dbReference type="STRING" id="355548.SAMN04487945_2894"/>
<dbReference type="RefSeq" id="WP_089670166.1">
    <property type="nucleotide sequence ID" value="NZ_FOJA01000001.1"/>
</dbReference>
<evidence type="ECO:0000313" key="3">
    <source>
        <dbReference type="Proteomes" id="UP000198518"/>
    </source>
</evidence>
<dbReference type="InterPro" id="IPR029058">
    <property type="entry name" value="AB_hydrolase_fold"/>
</dbReference>
<sequence>MSDSDPGAAATEFADRFAAEDAAAATEAAALLSETGREAVLDAFPEGVQFGELDAEDALEEFWYGLYGQYGGAEGVGDVTVDGDEVSVELVFADGSQRLDLRVADGEVSAFALPSEYEPPAYAEADAFTERDVTVDAGDVALDGTLAVPDGEGSFPGVVLVHGSGIHDSDGTAGESKILQDFAWGLATEGVAVLRYEKRLHDHDVDPEDYTLDTVVVDDAVAALDELADTDAVDEGALFVAGHSQGGLAAPRIADRHGNVAGVVSLDGPSETEPDPDDARHLRYFLEPDGDLDEDQEALLAQQQETARRLVDRDYEPDEVLRDKPGRWWDSVLGYNPGGLAESIDAPVFALKTGRADPEVQPELVEMHREMLDDWRDLDLGEAGRVEFYDGLGHYFQTGHEPSTMTHLQFADNVAEHAVLDVADWVRGVADT</sequence>
<protein>
    <recommendedName>
        <fullName evidence="1">AB hydrolase-1 domain-containing protein</fullName>
    </recommendedName>
</protein>
<name>A0A1I0QS31_9EURY</name>
<dbReference type="GO" id="GO:0052689">
    <property type="term" value="F:carboxylic ester hydrolase activity"/>
    <property type="evidence" value="ECO:0007669"/>
    <property type="project" value="TreeGrafter"/>
</dbReference>
<dbReference type="Proteomes" id="UP000198518">
    <property type="component" value="Unassembled WGS sequence"/>
</dbReference>
<gene>
    <name evidence="2" type="ORF">SAMN04487945_2894</name>
</gene>